<name>A0A1N7SCB6_9BURK</name>
<comment type="caution">
    <text evidence="2">The sequence shown here is derived from an EMBL/GenBank/DDBJ whole genome shotgun (WGS) entry which is preliminary data.</text>
</comment>
<evidence type="ECO:0000256" key="1">
    <source>
        <dbReference type="SAM" id="MobiDB-lite"/>
    </source>
</evidence>
<feature type="region of interest" description="Disordered" evidence="1">
    <location>
        <begin position="1"/>
        <end position="28"/>
    </location>
</feature>
<organism evidence="2 3">
    <name type="scientific">Paraburkholderia piptadeniae</name>
    <dbReference type="NCBI Taxonomy" id="1701573"/>
    <lineage>
        <taxon>Bacteria</taxon>
        <taxon>Pseudomonadati</taxon>
        <taxon>Pseudomonadota</taxon>
        <taxon>Betaproteobacteria</taxon>
        <taxon>Burkholderiales</taxon>
        <taxon>Burkholderiaceae</taxon>
        <taxon>Paraburkholderia</taxon>
    </lineage>
</organism>
<evidence type="ECO:0000313" key="2">
    <source>
        <dbReference type="EMBL" id="SIT45016.1"/>
    </source>
</evidence>
<evidence type="ECO:0000313" key="3">
    <source>
        <dbReference type="Proteomes" id="UP000195569"/>
    </source>
</evidence>
<keyword evidence="3" id="KW-1185">Reference proteome</keyword>
<accession>A0A1N7SCB6</accession>
<dbReference type="SUPFAM" id="SSF53706">
    <property type="entry name" value="Formate dehydrogenase/DMSO reductase, domains 1-3"/>
    <property type="match status" value="1"/>
</dbReference>
<dbReference type="Proteomes" id="UP000195569">
    <property type="component" value="Unassembled WGS sequence"/>
</dbReference>
<proteinExistence type="predicted"/>
<dbReference type="EMBL" id="CYGY02000045">
    <property type="protein sequence ID" value="SIT45016.1"/>
    <property type="molecule type" value="Genomic_DNA"/>
</dbReference>
<feature type="compositionally biased region" description="Basic residues" evidence="1">
    <location>
        <begin position="9"/>
        <end position="28"/>
    </location>
</feature>
<reference evidence="2" key="1">
    <citation type="submission" date="2016-12" db="EMBL/GenBank/DDBJ databases">
        <authorList>
            <person name="Moulin L."/>
        </authorList>
    </citation>
    <scope>NUCLEOTIDE SEQUENCE [LARGE SCALE GENOMIC DNA]</scope>
    <source>
        <strain evidence="2">STM 7183</strain>
    </source>
</reference>
<dbReference type="AlphaFoldDB" id="A0A1N7SCB6"/>
<sequence>MLAFDRSSRYAKKRETHKVHRQAPRKTLTRTHVLRHASRPSSHARTTRGIREIGTDLAERVFMHESNSHVTNANAASPADGPLPFPAATTDWTCPFCPLLCDDIEVHPGNDGTLTAPFTDCPRLAHALTRYDASDNVCSPSIDGTPASLDAALDEAVTVLARSRRPLFGCATDIAGTRALYALAAGCGAIVDSLQGDAMTAATLALQDRGAFFTTLSEVRSRADLLVVFGCEPAARHPRFYERIASGTAMQREIRFVGCEVDPVASRLDDARAGSILSAASLHDVLALWSAIAEGRKPEALEDGTGIATELASLMARIHEARYTAFVIEPAALPHPHAALPIEALHRIVKAINRTSRAGVLTLGGADGALSVNQAVTWLSGFPLRTRVSKPDRLSGTPPLDHDPYRYRMARLLAAGELDALLWIASFEPHALPAELRDDVPVVVLGAPTLASSIASRGAKTVFIPVATPGIDSDGHLFRVDASVVVPLHPARNIALPSVATIAARLADDLAARAALTRRPS</sequence>
<gene>
    <name evidence="2" type="ORF">BN2476_450038</name>
</gene>
<protein>
    <submittedName>
        <fullName evidence="2">Formylmethanofuran dehydrogenase subunit B</fullName>
    </submittedName>
</protein>